<proteinExistence type="predicted"/>
<evidence type="ECO:0000313" key="3">
    <source>
        <dbReference type="Proteomes" id="UP000265930"/>
    </source>
</evidence>
<dbReference type="Proteomes" id="UP000265930">
    <property type="component" value="Unassembled WGS sequence"/>
</dbReference>
<feature type="transmembrane region" description="Helical" evidence="1">
    <location>
        <begin position="20"/>
        <end position="41"/>
    </location>
</feature>
<reference evidence="2 3" key="1">
    <citation type="submission" date="2018-08" db="EMBL/GenBank/DDBJ databases">
        <title>Genome of Clostridium chromiireducens C1, DSM12136.</title>
        <authorList>
            <person name="Xing M."/>
            <person name="Wei Y."/>
            <person name="Ang E.L."/>
            <person name="Zhao H."/>
            <person name="Zhang Y."/>
        </authorList>
    </citation>
    <scope>NUCLEOTIDE SEQUENCE [LARGE SCALE GENOMIC DNA]</scope>
    <source>
        <strain evidence="2 3">C1</strain>
    </source>
</reference>
<evidence type="ECO:0000256" key="1">
    <source>
        <dbReference type="SAM" id="Phobius"/>
    </source>
</evidence>
<protein>
    <submittedName>
        <fullName evidence="2">Fimbrial protein</fullName>
    </submittedName>
</protein>
<dbReference type="EMBL" id="QXDJ01000001">
    <property type="protein sequence ID" value="RII36129.1"/>
    <property type="molecule type" value="Genomic_DNA"/>
</dbReference>
<dbReference type="PANTHER" id="PTHR40278">
    <property type="entry name" value="DNA UTILIZATION PROTEIN HOFN"/>
    <property type="match status" value="1"/>
</dbReference>
<gene>
    <name evidence="2" type="ORF">D2A34_01780</name>
</gene>
<dbReference type="AlphaFoldDB" id="A0A399IV30"/>
<keyword evidence="1" id="KW-1133">Transmembrane helix</keyword>
<dbReference type="Pfam" id="PF05137">
    <property type="entry name" value="PilN"/>
    <property type="match status" value="1"/>
</dbReference>
<name>A0A399IV30_9CLOT</name>
<dbReference type="PANTHER" id="PTHR40278:SF1">
    <property type="entry name" value="DNA UTILIZATION PROTEIN HOFN"/>
    <property type="match status" value="1"/>
</dbReference>
<dbReference type="RefSeq" id="WP_119365528.1">
    <property type="nucleotide sequence ID" value="NZ_QXDJ01000001.1"/>
</dbReference>
<keyword evidence="1" id="KW-0812">Transmembrane</keyword>
<comment type="caution">
    <text evidence="2">The sequence shown here is derived from an EMBL/GenBank/DDBJ whole genome shotgun (WGS) entry which is preliminary data.</text>
</comment>
<dbReference type="InterPro" id="IPR052534">
    <property type="entry name" value="Extracell_DNA_Util/SecSys_Comp"/>
</dbReference>
<accession>A0A399IV30</accession>
<organism evidence="2 3">
    <name type="scientific">Clostridium chromiireducens</name>
    <dbReference type="NCBI Taxonomy" id="225345"/>
    <lineage>
        <taxon>Bacteria</taxon>
        <taxon>Bacillati</taxon>
        <taxon>Bacillota</taxon>
        <taxon>Clostridia</taxon>
        <taxon>Eubacteriales</taxon>
        <taxon>Clostridiaceae</taxon>
        <taxon>Clostridium</taxon>
    </lineage>
</organism>
<dbReference type="InterPro" id="IPR007813">
    <property type="entry name" value="PilN"/>
</dbReference>
<sequence>MKDLNFFKPYIGQNKEKINYQIYVYGMMIIVGLAIAVSFGINMTQMMFLNKSISEYNEKLSAPEIQAQLKEAENVNKQIDLLKKYDKALNDVAISVTGRENVSESLLKDISSTLPNEVLFKNLDVVENNIAIKGTSTTREAVAELERKLRELPIMSDVYVNSINVQSSVEGEYSFDIKCVLKDVR</sequence>
<evidence type="ECO:0000313" key="2">
    <source>
        <dbReference type="EMBL" id="RII36129.1"/>
    </source>
</evidence>
<keyword evidence="1" id="KW-0472">Membrane</keyword>